<evidence type="ECO:0000313" key="3">
    <source>
        <dbReference type="EMBL" id="CAI9534465.1"/>
    </source>
</evidence>
<feature type="region of interest" description="Disordered" evidence="1">
    <location>
        <begin position="226"/>
        <end position="246"/>
    </location>
</feature>
<feature type="region of interest" description="Disordered" evidence="1">
    <location>
        <begin position="1"/>
        <end position="58"/>
    </location>
</feature>
<evidence type="ECO:0000259" key="2">
    <source>
        <dbReference type="Pfam" id="PF12886"/>
    </source>
</evidence>
<dbReference type="Pfam" id="PF12886">
    <property type="entry name" value="TORC_C"/>
    <property type="match status" value="1"/>
</dbReference>
<dbReference type="PANTHER" id="PTHR13589:SF6">
    <property type="entry name" value="CREB-REGULATED TRANSCRIPTION COACTIVATOR 2"/>
    <property type="match status" value="1"/>
</dbReference>
<proteinExistence type="predicted"/>
<accession>A0ABN9AH01</accession>
<dbReference type="InterPro" id="IPR024785">
    <property type="entry name" value="TORC_C"/>
</dbReference>
<sequence>MANSQQHLHQSSQLMPHSQMSYHQSQNPLNHTHPSMTQQSKQSLNQQPTIDTSQKTLQQTSYKDLPGLQSDIQNFSYQQSCGGLQYQPFLGDSQLGNSLLSSLFEEFDLQLPTQRTGALSQQFDQCNMENGRLSLTGDYPHVNSGGGAFSSSPFKKQNSGNCFRHDPIPNIILTAVDSPPPGFSKEITSALSSVPGFEVDPSLGLEDDLNIEPLTLDGLNMLSDRTPYAPLTDPLVEDSFRSDRLQ</sequence>
<evidence type="ECO:0000313" key="4">
    <source>
        <dbReference type="Proteomes" id="UP001162483"/>
    </source>
</evidence>
<evidence type="ECO:0000256" key="1">
    <source>
        <dbReference type="SAM" id="MobiDB-lite"/>
    </source>
</evidence>
<dbReference type="PANTHER" id="PTHR13589">
    <property type="entry name" value="CREB-REGULATED TRANSCRIPTION COACTIVATOR"/>
    <property type="match status" value="1"/>
</dbReference>
<protein>
    <recommendedName>
        <fullName evidence="2">Transducer of regulated CREB activity C-terminal domain-containing protein</fullName>
    </recommendedName>
</protein>
<dbReference type="EMBL" id="CATNWA010000202">
    <property type="protein sequence ID" value="CAI9534465.1"/>
    <property type="molecule type" value="Genomic_DNA"/>
</dbReference>
<dbReference type="Proteomes" id="UP001162483">
    <property type="component" value="Unassembled WGS sequence"/>
</dbReference>
<feature type="compositionally biased region" description="Low complexity" evidence="1">
    <location>
        <begin position="1"/>
        <end position="21"/>
    </location>
</feature>
<keyword evidence="4" id="KW-1185">Reference proteome</keyword>
<feature type="domain" description="Transducer of regulated CREB activity C-terminal" evidence="2">
    <location>
        <begin position="169"/>
        <end position="245"/>
    </location>
</feature>
<organism evidence="3 4">
    <name type="scientific">Staurois parvus</name>
    <dbReference type="NCBI Taxonomy" id="386267"/>
    <lineage>
        <taxon>Eukaryota</taxon>
        <taxon>Metazoa</taxon>
        <taxon>Chordata</taxon>
        <taxon>Craniata</taxon>
        <taxon>Vertebrata</taxon>
        <taxon>Euteleostomi</taxon>
        <taxon>Amphibia</taxon>
        <taxon>Batrachia</taxon>
        <taxon>Anura</taxon>
        <taxon>Neobatrachia</taxon>
        <taxon>Ranoidea</taxon>
        <taxon>Ranidae</taxon>
        <taxon>Staurois</taxon>
    </lineage>
</organism>
<gene>
    <name evidence="3" type="ORF">SPARVUS_LOCUS638420</name>
</gene>
<comment type="caution">
    <text evidence="3">The sequence shown here is derived from an EMBL/GenBank/DDBJ whole genome shotgun (WGS) entry which is preliminary data.</text>
</comment>
<name>A0ABN9AH01_9NEOB</name>
<dbReference type="InterPro" id="IPR024786">
    <property type="entry name" value="TORC"/>
</dbReference>
<feature type="compositionally biased region" description="Polar residues" evidence="1">
    <location>
        <begin position="22"/>
        <end position="58"/>
    </location>
</feature>
<reference evidence="3" key="1">
    <citation type="submission" date="2023-05" db="EMBL/GenBank/DDBJ databases">
        <authorList>
            <person name="Stuckert A."/>
        </authorList>
    </citation>
    <scope>NUCLEOTIDE SEQUENCE</scope>
</reference>